<evidence type="ECO:0000259" key="2">
    <source>
        <dbReference type="Pfam" id="PF18864"/>
    </source>
</evidence>
<keyword evidence="4" id="KW-1185">Reference proteome</keyword>
<dbReference type="EMBL" id="BOPC01000084">
    <property type="protein sequence ID" value="GIJ29809.1"/>
    <property type="molecule type" value="Genomic_DNA"/>
</dbReference>
<evidence type="ECO:0000313" key="3">
    <source>
        <dbReference type="EMBL" id="GIJ29809.1"/>
    </source>
</evidence>
<keyword evidence="1" id="KW-1133">Transmembrane helix</keyword>
<keyword evidence="1" id="KW-0472">Membrane</keyword>
<dbReference type="InterPro" id="IPR041304">
    <property type="entry name" value="AbiTii"/>
</dbReference>
<dbReference type="RefSeq" id="WP_204037264.1">
    <property type="nucleotide sequence ID" value="NZ_BOPC01000084.1"/>
</dbReference>
<reference evidence="3 4" key="1">
    <citation type="submission" date="2021-01" db="EMBL/GenBank/DDBJ databases">
        <title>Whole genome shotgun sequence of Verrucosispora qiuiae NBRC 106684.</title>
        <authorList>
            <person name="Komaki H."/>
            <person name="Tamura T."/>
        </authorList>
    </citation>
    <scope>NUCLEOTIDE SEQUENCE [LARGE SCALE GENOMIC DNA]</scope>
    <source>
        <strain evidence="3 4">NBRC 106684</strain>
    </source>
</reference>
<feature type="domain" description="AbiTii" evidence="2">
    <location>
        <begin position="7"/>
        <end position="194"/>
    </location>
</feature>
<feature type="transmembrane region" description="Helical" evidence="1">
    <location>
        <begin position="241"/>
        <end position="260"/>
    </location>
</feature>
<keyword evidence="1" id="KW-0812">Transmembrane</keyword>
<name>A0ABQ4JGQ9_9ACTN</name>
<protein>
    <recommendedName>
        <fullName evidence="2">AbiTii domain-containing protein</fullName>
    </recommendedName>
</protein>
<comment type="caution">
    <text evidence="3">The sequence shown here is derived from an EMBL/GenBank/DDBJ whole genome shotgun (WGS) entry which is preliminary data.</text>
</comment>
<evidence type="ECO:0000256" key="1">
    <source>
        <dbReference type="SAM" id="Phobius"/>
    </source>
</evidence>
<proteinExistence type="predicted"/>
<gene>
    <name evidence="3" type="ORF">Vqi01_49710</name>
</gene>
<dbReference type="Pfam" id="PF18864">
    <property type="entry name" value="AbiTii"/>
    <property type="match status" value="1"/>
</dbReference>
<evidence type="ECO:0000313" key="4">
    <source>
        <dbReference type="Proteomes" id="UP000653076"/>
    </source>
</evidence>
<sequence>MTKEPDLLAEITRGAADDRVPLASLLRKCIALGGATGSAELRDWASDEATGYRDDTKIPEYRIVYAPILVDGQTGWHKVTGQQISSWDLPDFARDHITNEVPLARGVGELEALLRNADRNDETFVRIQPPGASDLVTYMNHQQGGGIERIYWSVSTAQIAGTLDQIRTTLVRLASEMRSTRPAGTTVPSREAAAEAVSVVLHGGERNIVNINAVQAQDGGNATVTITPPAESKESGWSKTATIWTVLGVVVAVVTGYFTYRQWRG</sequence>
<dbReference type="Proteomes" id="UP000653076">
    <property type="component" value="Unassembled WGS sequence"/>
</dbReference>
<accession>A0ABQ4JGQ9</accession>
<organism evidence="3 4">
    <name type="scientific">Micromonospora qiuiae</name>
    <dbReference type="NCBI Taxonomy" id="502268"/>
    <lineage>
        <taxon>Bacteria</taxon>
        <taxon>Bacillati</taxon>
        <taxon>Actinomycetota</taxon>
        <taxon>Actinomycetes</taxon>
        <taxon>Micromonosporales</taxon>
        <taxon>Micromonosporaceae</taxon>
        <taxon>Micromonospora</taxon>
    </lineage>
</organism>